<dbReference type="Proteomes" id="UP000184232">
    <property type="component" value="Unassembled WGS sequence"/>
</dbReference>
<protein>
    <submittedName>
        <fullName evidence="1">GLPGLI family protein</fullName>
    </submittedName>
</protein>
<proteinExistence type="predicted"/>
<evidence type="ECO:0000313" key="2">
    <source>
        <dbReference type="Proteomes" id="UP000184232"/>
    </source>
</evidence>
<keyword evidence="2" id="KW-1185">Reference proteome</keyword>
<dbReference type="NCBIfam" id="TIGR01200">
    <property type="entry name" value="GLPGLI"/>
    <property type="match status" value="1"/>
</dbReference>
<accession>A0A1M6DSQ6</accession>
<sequence>MRYFLLIVGFLLAFSSYGQNLLVKYSEGFITSEQRLKELPEAIRSERVKKKFYNLTVDVKHGISYYGNDENTKNTNYSTENKSETQQDDHIQITNTKIIVDIKNTEKFYYKDFGNNEMIFEYFNADQLFHGKDFLQNWNWQITDEIKVINGYTCKKALADWVEHDAQFTAWFTEDIPVNAGPEKFDGLPGLILYVGTPYYEYSAISIKEVKNKVEILKPDFKNKKTFTHKEITEIIKQKINNLRSSSITTQEGDKTITTETIIYKN</sequence>
<reference evidence="1 2" key="1">
    <citation type="submission" date="2016-11" db="EMBL/GenBank/DDBJ databases">
        <authorList>
            <person name="Jaros S."/>
            <person name="Januszkiewicz K."/>
            <person name="Wedrychowicz H."/>
        </authorList>
    </citation>
    <scope>NUCLEOTIDE SEQUENCE [LARGE SCALE GENOMIC DNA]</scope>
    <source>
        <strain evidence="1 2">DSM 22807</strain>
    </source>
</reference>
<dbReference type="Pfam" id="PF09697">
    <property type="entry name" value="Porph_ging"/>
    <property type="match status" value="1"/>
</dbReference>
<dbReference type="EMBL" id="FQZH01000001">
    <property type="protein sequence ID" value="SHI76048.1"/>
    <property type="molecule type" value="Genomic_DNA"/>
</dbReference>
<evidence type="ECO:0000313" key="1">
    <source>
        <dbReference type="EMBL" id="SHI76048.1"/>
    </source>
</evidence>
<name>A0A1M6DSQ6_9FLAO</name>
<dbReference type="InterPro" id="IPR005901">
    <property type="entry name" value="GLPGLI"/>
</dbReference>
<dbReference type="OrthoDB" id="1440774at2"/>
<dbReference type="RefSeq" id="WP_072781809.1">
    <property type="nucleotide sequence ID" value="NZ_CP045292.1"/>
</dbReference>
<organism evidence="1 2">
    <name type="scientific">Flavobacterium haoranii</name>
    <dbReference type="NCBI Taxonomy" id="683124"/>
    <lineage>
        <taxon>Bacteria</taxon>
        <taxon>Pseudomonadati</taxon>
        <taxon>Bacteroidota</taxon>
        <taxon>Flavobacteriia</taxon>
        <taxon>Flavobacteriales</taxon>
        <taxon>Flavobacteriaceae</taxon>
        <taxon>Flavobacterium</taxon>
    </lineage>
</organism>
<dbReference type="AlphaFoldDB" id="A0A1M6DSQ6"/>
<dbReference type="STRING" id="683124.SAMN05444337_0727"/>
<gene>
    <name evidence="1" type="ORF">SAMN05444337_0727</name>
</gene>